<dbReference type="Gene3D" id="3.40.30.10">
    <property type="entry name" value="Glutaredoxin"/>
    <property type="match status" value="1"/>
</dbReference>
<dbReference type="Gramene" id="KVH92800">
    <property type="protein sequence ID" value="KVH92800"/>
    <property type="gene ID" value="Ccrd_005140"/>
</dbReference>
<dbReference type="AlphaFoldDB" id="A0A118JVN5"/>
<organism evidence="2 3">
    <name type="scientific">Cynara cardunculus var. scolymus</name>
    <name type="common">Globe artichoke</name>
    <name type="synonym">Cynara scolymus</name>
    <dbReference type="NCBI Taxonomy" id="59895"/>
    <lineage>
        <taxon>Eukaryota</taxon>
        <taxon>Viridiplantae</taxon>
        <taxon>Streptophyta</taxon>
        <taxon>Embryophyta</taxon>
        <taxon>Tracheophyta</taxon>
        <taxon>Spermatophyta</taxon>
        <taxon>Magnoliopsida</taxon>
        <taxon>eudicotyledons</taxon>
        <taxon>Gunneridae</taxon>
        <taxon>Pentapetalae</taxon>
        <taxon>asterids</taxon>
        <taxon>campanulids</taxon>
        <taxon>Asterales</taxon>
        <taxon>Asteraceae</taxon>
        <taxon>Carduoideae</taxon>
        <taxon>Cardueae</taxon>
        <taxon>Carduinae</taxon>
        <taxon>Cynara</taxon>
    </lineage>
</organism>
<accession>A0A118JVN5</accession>
<evidence type="ECO:0000256" key="1">
    <source>
        <dbReference type="SAM" id="Phobius"/>
    </source>
</evidence>
<dbReference type="SUPFAM" id="SSF52833">
    <property type="entry name" value="Thioredoxin-like"/>
    <property type="match status" value="1"/>
</dbReference>
<dbReference type="InterPro" id="IPR009737">
    <property type="entry name" value="Aim32/Apd1-like"/>
</dbReference>
<dbReference type="STRING" id="59895.A0A118JVN5"/>
<keyword evidence="1" id="KW-1133">Transmembrane helix</keyword>
<gene>
    <name evidence="2" type="ORF">Ccrd_005140</name>
</gene>
<keyword evidence="3" id="KW-1185">Reference proteome</keyword>
<dbReference type="PANTHER" id="PTHR31902:SF10">
    <property type="entry name" value="SUCRASE_FERREDOXIN-LIKE FAMILY PROTEIN"/>
    <property type="match status" value="1"/>
</dbReference>
<keyword evidence="1" id="KW-0812">Transmembrane</keyword>
<dbReference type="Proteomes" id="UP000243975">
    <property type="component" value="Unassembled WGS sequence"/>
</dbReference>
<sequence>MAAAPENGTADIPTEDLVVDDNVKYGYVTPNDIPELLDQHINKGEIIERIWRGQMGAEKAEKAVEPEPALALALPNGNGLKVNEKDETVKEEKENSGGCCQGATGFSCCRDETSEVKKKSTSKLDLFSKKWEQHDIFTAAAVIGAVATVAVAYSLYKRSR</sequence>
<dbReference type="PANTHER" id="PTHR31902">
    <property type="entry name" value="ACTIN PATCHES DISTAL PROTEIN 1"/>
    <property type="match status" value="1"/>
</dbReference>
<reference evidence="2 3" key="1">
    <citation type="journal article" date="2016" name="Sci. Rep.">
        <title>The genome sequence of the outbreeding globe artichoke constructed de novo incorporating a phase-aware low-pass sequencing strategy of F1 progeny.</title>
        <authorList>
            <person name="Scaglione D."/>
            <person name="Reyes-Chin-Wo S."/>
            <person name="Acquadro A."/>
            <person name="Froenicke L."/>
            <person name="Portis E."/>
            <person name="Beitel C."/>
            <person name="Tirone M."/>
            <person name="Mauro R."/>
            <person name="Lo Monaco A."/>
            <person name="Mauromicale G."/>
            <person name="Faccioli P."/>
            <person name="Cattivelli L."/>
            <person name="Rieseberg L."/>
            <person name="Michelmore R."/>
            <person name="Lanteri S."/>
        </authorList>
    </citation>
    <scope>NUCLEOTIDE SEQUENCE [LARGE SCALE GENOMIC DNA]</scope>
    <source>
        <strain evidence="2">2C</strain>
    </source>
</reference>
<dbReference type="EMBL" id="LEKV01004804">
    <property type="protein sequence ID" value="KVH92800.1"/>
    <property type="molecule type" value="Genomic_DNA"/>
</dbReference>
<evidence type="ECO:0000313" key="3">
    <source>
        <dbReference type="Proteomes" id="UP000243975"/>
    </source>
</evidence>
<dbReference type="InterPro" id="IPR036249">
    <property type="entry name" value="Thioredoxin-like_sf"/>
</dbReference>
<keyword evidence="1" id="KW-0472">Membrane</keyword>
<dbReference type="OMA" id="CCRDETS"/>
<evidence type="ECO:0000313" key="2">
    <source>
        <dbReference type="EMBL" id="KVH92800.1"/>
    </source>
</evidence>
<protein>
    <submittedName>
        <fullName evidence="2">Uncharacterized protein</fullName>
    </submittedName>
</protein>
<proteinExistence type="predicted"/>
<feature type="transmembrane region" description="Helical" evidence="1">
    <location>
        <begin position="136"/>
        <end position="156"/>
    </location>
</feature>
<name>A0A118JVN5_CYNCS</name>
<comment type="caution">
    <text evidence="2">The sequence shown here is derived from an EMBL/GenBank/DDBJ whole genome shotgun (WGS) entry which is preliminary data.</text>
</comment>